<name>A0A1M5FD99_9FLAO</name>
<dbReference type="STRING" id="468056.SAMN05443549_101736"/>
<dbReference type="GO" id="GO:0051276">
    <property type="term" value="P:chromosome organization"/>
    <property type="evidence" value="ECO:0007669"/>
    <property type="project" value="InterPro"/>
</dbReference>
<sequence length="181" mass="21113">MKDTLTLKQEAFCQAFIRLGDKSAAYREAYNASRMKPETIHEMSSKLSSSHKVATRIKELRIKLAAIAEKKFNITAEEMLRHLNVLRNSRIDEYVEFKKGKLSLKDFNKLTPEQLMCIESIKETRFGIEIKLHGKDWTIEKINKHIGFYEKDNEQKAQTLSPEQKIERLKELKEKLLNSGI</sequence>
<dbReference type="EMBL" id="FQWB01000001">
    <property type="protein sequence ID" value="SHF89503.1"/>
    <property type="molecule type" value="Genomic_DNA"/>
</dbReference>
<dbReference type="InterPro" id="IPR038713">
    <property type="entry name" value="Terminase_Gp1_N_sf"/>
</dbReference>
<dbReference type="InterPro" id="IPR005335">
    <property type="entry name" value="Terminase_ssu"/>
</dbReference>
<dbReference type="Proteomes" id="UP000184516">
    <property type="component" value="Unassembled WGS sequence"/>
</dbReference>
<gene>
    <name evidence="1" type="ORF">SAMN05443549_101736</name>
</gene>
<dbReference type="Pfam" id="PF03592">
    <property type="entry name" value="Terminase_2"/>
    <property type="match status" value="1"/>
</dbReference>
<organism evidence="1 2">
    <name type="scientific">Flavobacterium fluvii</name>
    <dbReference type="NCBI Taxonomy" id="468056"/>
    <lineage>
        <taxon>Bacteria</taxon>
        <taxon>Pseudomonadati</taxon>
        <taxon>Bacteroidota</taxon>
        <taxon>Flavobacteriia</taxon>
        <taxon>Flavobacteriales</taxon>
        <taxon>Flavobacteriaceae</taxon>
        <taxon>Flavobacterium</taxon>
    </lineage>
</organism>
<evidence type="ECO:0000313" key="1">
    <source>
        <dbReference type="EMBL" id="SHF89503.1"/>
    </source>
</evidence>
<dbReference type="AlphaFoldDB" id="A0A1M5FD99"/>
<dbReference type="Gene3D" id="1.10.10.1400">
    <property type="entry name" value="Terminase, small subunit, N-terminal DNA-binding domain, HTH motif"/>
    <property type="match status" value="1"/>
</dbReference>
<proteinExistence type="predicted"/>
<accession>A0A1M5FD99</accession>
<reference evidence="2" key="1">
    <citation type="submission" date="2016-11" db="EMBL/GenBank/DDBJ databases">
        <authorList>
            <person name="Varghese N."/>
            <person name="Submissions S."/>
        </authorList>
    </citation>
    <scope>NUCLEOTIDE SEQUENCE [LARGE SCALE GENOMIC DNA]</scope>
    <source>
        <strain evidence="2">DSM 19978</strain>
    </source>
</reference>
<dbReference type="OrthoDB" id="1338457at2"/>
<keyword evidence="2" id="KW-1185">Reference proteome</keyword>
<protein>
    <submittedName>
        <fullName evidence="1">Terminase small subunit</fullName>
    </submittedName>
</protein>
<dbReference type="RefSeq" id="WP_073367977.1">
    <property type="nucleotide sequence ID" value="NZ_FQWB01000001.1"/>
</dbReference>
<evidence type="ECO:0000313" key="2">
    <source>
        <dbReference type="Proteomes" id="UP000184516"/>
    </source>
</evidence>